<comment type="caution">
    <text evidence="3">The sequence shown here is derived from an EMBL/GenBank/DDBJ whole genome shotgun (WGS) entry which is preliminary data.</text>
</comment>
<dbReference type="Pfam" id="PF21277">
    <property type="entry name" value="T6SS_VgrG3-like_C"/>
    <property type="match status" value="1"/>
</dbReference>
<proteinExistence type="predicted"/>
<dbReference type="Proteomes" id="UP000011922">
    <property type="component" value="Unassembled WGS sequence"/>
</dbReference>
<dbReference type="InterPro" id="IPR049073">
    <property type="entry name" value="T6SS_VgrG3-like_C"/>
</dbReference>
<feature type="compositionally biased region" description="Polar residues" evidence="1">
    <location>
        <begin position="1"/>
        <end position="32"/>
    </location>
</feature>
<organism evidence="3 4">
    <name type="scientific">Desulfocurvibacter africanus PCS</name>
    <dbReference type="NCBI Taxonomy" id="1262666"/>
    <lineage>
        <taxon>Bacteria</taxon>
        <taxon>Pseudomonadati</taxon>
        <taxon>Thermodesulfobacteriota</taxon>
        <taxon>Desulfovibrionia</taxon>
        <taxon>Desulfovibrionales</taxon>
        <taxon>Desulfovibrionaceae</taxon>
        <taxon>Desulfocurvibacter</taxon>
    </lineage>
</organism>
<evidence type="ECO:0000259" key="2">
    <source>
        <dbReference type="Pfam" id="PF21277"/>
    </source>
</evidence>
<protein>
    <recommendedName>
        <fullName evidence="2">Type VI secretion system spike protein VgrG3-like C-terminal domain-containing protein</fullName>
    </recommendedName>
</protein>
<dbReference type="OrthoDB" id="5378899at2"/>
<feature type="region of interest" description="Disordered" evidence="1">
    <location>
        <begin position="98"/>
        <end position="144"/>
    </location>
</feature>
<accession>M5PRB3</accession>
<dbReference type="PATRIC" id="fig|1262666.3.peg.2725"/>
<reference evidence="3 4" key="1">
    <citation type="journal article" date="2013" name="Genome Announc.">
        <title>Draft Genome Sequence for Desulfovibrio africanus Strain PCS.</title>
        <authorList>
            <person name="Brown S.D."/>
            <person name="Utturkar S.M."/>
            <person name="Arkin A.P."/>
            <person name="Deutschbauer A.M."/>
            <person name="Elias D.A."/>
            <person name="Hazen T.C."/>
            <person name="Chakraborty R."/>
        </authorList>
    </citation>
    <scope>NUCLEOTIDE SEQUENCE [LARGE SCALE GENOMIC DNA]</scope>
    <source>
        <strain evidence="3 4">PCS</strain>
    </source>
</reference>
<dbReference type="AlphaFoldDB" id="M5PRB3"/>
<evidence type="ECO:0000256" key="1">
    <source>
        <dbReference type="SAM" id="MobiDB-lite"/>
    </source>
</evidence>
<feature type="domain" description="Type VI secretion system spike protein VgrG3-like C-terminal" evidence="2">
    <location>
        <begin position="153"/>
        <end position="350"/>
    </location>
</feature>
<evidence type="ECO:0000313" key="3">
    <source>
        <dbReference type="EMBL" id="EMG36674.1"/>
    </source>
</evidence>
<sequence length="367" mass="39301">MTNIQSKLNNILSAPTAEPQSQARRQSVSTNPADFRKTMETMRQAIDLAMADRFLNVSMGWDEQDEEERPGGGIGLNSLGMNMLATLGKLQAYQNSDAEQGRLTQARSSAKASSGSSDAEVASESAHAAGRPNGEASMETDSEQAEVSMEEIMGVLSRAFESGGEGSQAIGWDKVGGTSYGMFQLSSRQGSMDNFLAFLDGEAPEWSARLRKAGPSNTGGRDGAMPREWRAIAAENPELFEALQQRFINDTHYQPALQAIQERTGLNIASFPKALQEVLFSTAVQHGPAGAANIFAQAAGGLDGIIGQAEFSGEAIAENLIREIYTLRSTRFGSSTEQVQAAVRNRLKSEHKLAMNLLGGMNGSELA</sequence>
<feature type="region of interest" description="Disordered" evidence="1">
    <location>
        <begin position="1"/>
        <end position="33"/>
    </location>
</feature>
<feature type="compositionally biased region" description="Low complexity" evidence="1">
    <location>
        <begin position="106"/>
        <end position="119"/>
    </location>
</feature>
<evidence type="ECO:0000313" key="4">
    <source>
        <dbReference type="Proteomes" id="UP000011922"/>
    </source>
</evidence>
<name>M5PRB3_DESAF</name>
<dbReference type="EMBL" id="AOSV01000029">
    <property type="protein sequence ID" value="EMG36674.1"/>
    <property type="molecule type" value="Genomic_DNA"/>
</dbReference>
<gene>
    <name evidence="3" type="ORF">PCS_02688</name>
</gene>